<dbReference type="AlphaFoldDB" id="A0A421B594"/>
<dbReference type="InterPro" id="IPR022291">
    <property type="entry name" value="Bacteriocin_synth_cyclodeHase"/>
</dbReference>
<dbReference type="Proteomes" id="UP000282454">
    <property type="component" value="Unassembled WGS sequence"/>
</dbReference>
<name>A0A421B594_9PSEU</name>
<gene>
    <name evidence="2" type="ORF">CLV68_3962</name>
</gene>
<dbReference type="InterPro" id="IPR003776">
    <property type="entry name" value="YcaO-like_dom"/>
</dbReference>
<dbReference type="Pfam" id="PF02624">
    <property type="entry name" value="YcaO"/>
    <property type="match status" value="1"/>
</dbReference>
<dbReference type="NCBIfam" id="TIGR03882">
    <property type="entry name" value="cyclo_dehyd_2"/>
    <property type="match status" value="1"/>
</dbReference>
<keyword evidence="3" id="KW-1185">Reference proteome</keyword>
<dbReference type="OrthoDB" id="3723182at2"/>
<evidence type="ECO:0000313" key="2">
    <source>
        <dbReference type="EMBL" id="RLK59473.1"/>
    </source>
</evidence>
<dbReference type="Gene3D" id="3.40.50.720">
    <property type="entry name" value="NAD(P)-binding Rossmann-like Domain"/>
    <property type="match status" value="1"/>
</dbReference>
<comment type="caution">
    <text evidence="2">The sequence shown here is derived from an EMBL/GenBank/DDBJ whole genome shotgun (WGS) entry which is preliminary data.</text>
</comment>
<protein>
    <submittedName>
        <fullName evidence="2">Bacteriocin biosynthesis cyclodehydratase domain-containing protein</fullName>
    </submittedName>
</protein>
<evidence type="ECO:0000313" key="3">
    <source>
        <dbReference type="Proteomes" id="UP000282454"/>
    </source>
</evidence>
<proteinExistence type="predicted"/>
<evidence type="ECO:0000259" key="1">
    <source>
        <dbReference type="PROSITE" id="PS51664"/>
    </source>
</evidence>
<dbReference type="RefSeq" id="WP_121392241.1">
    <property type="nucleotide sequence ID" value="NZ_RCDD01000002.1"/>
</dbReference>
<reference evidence="2 3" key="1">
    <citation type="submission" date="2018-10" db="EMBL/GenBank/DDBJ databases">
        <title>Genomic Encyclopedia of Archaeal and Bacterial Type Strains, Phase II (KMG-II): from individual species to whole genera.</title>
        <authorList>
            <person name="Goeker M."/>
        </authorList>
    </citation>
    <scope>NUCLEOTIDE SEQUENCE [LARGE SCALE GENOMIC DNA]</scope>
    <source>
        <strain evidence="2 3">DSM 45657</strain>
    </source>
</reference>
<dbReference type="PROSITE" id="PS51664">
    <property type="entry name" value="YCAO"/>
    <property type="match status" value="1"/>
</dbReference>
<feature type="domain" description="YcaO" evidence="1">
    <location>
        <begin position="356"/>
        <end position="639"/>
    </location>
</feature>
<organism evidence="2 3">
    <name type="scientific">Actinokineospora cianjurensis</name>
    <dbReference type="NCBI Taxonomy" id="585224"/>
    <lineage>
        <taxon>Bacteria</taxon>
        <taxon>Bacillati</taxon>
        <taxon>Actinomycetota</taxon>
        <taxon>Actinomycetes</taxon>
        <taxon>Pseudonocardiales</taxon>
        <taxon>Pseudonocardiaceae</taxon>
        <taxon>Actinokineospora</taxon>
    </lineage>
</organism>
<accession>A0A421B594</accession>
<dbReference type="EMBL" id="RCDD01000002">
    <property type="protein sequence ID" value="RLK59473.1"/>
    <property type="molecule type" value="Genomic_DNA"/>
</dbReference>
<sequence length="639" mass="67737">MRPGADNAIAGEARPRLRHDVVLADTGDGVLIRTPDGHLVVKGPAAYPFAARLAPHLTGAWTVAELCSSLPDDKSRLVAAFVETLLEHGFARDTRSPRSGPRNTSYATQIDLIEHYRDDAEEAFLAFQNATIQVAGAGAVDRATANSLMRNGARNVTVITTPVEPLPADAVCGSAIPLETAPAPLVLPVLTHAGKALLGPATRPGGESCWNCLLLTLEVSESDTPLRQPQADYVGNALGTELFRKLTGIPTPTDGGVVVIDLDTLECTHERVLRHPSCAFCTRAEPVPVVPARAVQEPAAQFRAPSRLMLRALVGELDRSTSPTTGLLTGFHDTSVTQSPLKVGQVRTRCGRTITAFDPHHLPVARQRAVHAALLVHASRFTSGGVAEPAAPVPPNELLLWSGQTSTRFSLWLPMTSLLSRTSHFVPAAAVHPVTVHNNSGSFVRTGAGDGIGPTTAEATLRGLLTAFAHHSLGGTHEEIHLRQADLDPEIDFLLRTLAVLGVTATLTDLAPGMAHRVVRARSSDSGLTSIGAALSTRAATVSALRDLLGRIQLAREGVPFDAGNPLLSHPTCSIYAACALSADDDPAGLYENLIARGLDALAVVTTPSDVAQLGLVTVRVLLRRLDRVHRPRPVRRKT</sequence>